<keyword evidence="2" id="KW-1185">Reference proteome</keyword>
<reference evidence="2" key="2">
    <citation type="submission" date="2015-01" db="EMBL/GenBank/DDBJ databases">
        <title>Evolutionary Origins and Diversification of the Mycorrhizal Mutualists.</title>
        <authorList>
            <consortium name="DOE Joint Genome Institute"/>
            <consortium name="Mycorrhizal Genomics Consortium"/>
            <person name="Kohler A."/>
            <person name="Kuo A."/>
            <person name="Nagy L.G."/>
            <person name="Floudas D."/>
            <person name="Copeland A."/>
            <person name="Barry K.W."/>
            <person name="Cichocki N."/>
            <person name="Veneault-Fourrey C."/>
            <person name="LaButti K."/>
            <person name="Lindquist E.A."/>
            <person name="Lipzen A."/>
            <person name="Lundell T."/>
            <person name="Morin E."/>
            <person name="Murat C."/>
            <person name="Riley R."/>
            <person name="Ohm R."/>
            <person name="Sun H."/>
            <person name="Tunlid A."/>
            <person name="Henrissat B."/>
            <person name="Grigoriev I.V."/>
            <person name="Hibbett D.S."/>
            <person name="Martin F."/>
        </authorList>
    </citation>
    <scope>NUCLEOTIDE SEQUENCE [LARGE SCALE GENOMIC DNA]</scope>
    <source>
        <strain evidence="2">Marx 270</strain>
    </source>
</reference>
<evidence type="ECO:0000313" key="2">
    <source>
        <dbReference type="Proteomes" id="UP000054217"/>
    </source>
</evidence>
<dbReference type="AlphaFoldDB" id="A0A0C3NKN4"/>
<name>A0A0C3NKN4_PISTI</name>
<reference evidence="1 2" key="1">
    <citation type="submission" date="2014-04" db="EMBL/GenBank/DDBJ databases">
        <authorList>
            <consortium name="DOE Joint Genome Institute"/>
            <person name="Kuo A."/>
            <person name="Kohler A."/>
            <person name="Costa M.D."/>
            <person name="Nagy L.G."/>
            <person name="Floudas D."/>
            <person name="Copeland A."/>
            <person name="Barry K.W."/>
            <person name="Cichocki N."/>
            <person name="Veneault-Fourrey C."/>
            <person name="LaButti K."/>
            <person name="Lindquist E.A."/>
            <person name="Lipzen A."/>
            <person name="Lundell T."/>
            <person name="Morin E."/>
            <person name="Murat C."/>
            <person name="Sun H."/>
            <person name="Tunlid A."/>
            <person name="Henrissat B."/>
            <person name="Grigoriev I.V."/>
            <person name="Hibbett D.S."/>
            <person name="Martin F."/>
            <person name="Nordberg H.P."/>
            <person name="Cantor M.N."/>
            <person name="Hua S.X."/>
        </authorList>
    </citation>
    <scope>NUCLEOTIDE SEQUENCE [LARGE SCALE GENOMIC DNA]</scope>
    <source>
        <strain evidence="1 2">Marx 270</strain>
    </source>
</reference>
<protein>
    <submittedName>
        <fullName evidence="1">Uncharacterized protein</fullName>
    </submittedName>
</protein>
<organism evidence="1 2">
    <name type="scientific">Pisolithus tinctorius Marx 270</name>
    <dbReference type="NCBI Taxonomy" id="870435"/>
    <lineage>
        <taxon>Eukaryota</taxon>
        <taxon>Fungi</taxon>
        <taxon>Dikarya</taxon>
        <taxon>Basidiomycota</taxon>
        <taxon>Agaricomycotina</taxon>
        <taxon>Agaricomycetes</taxon>
        <taxon>Agaricomycetidae</taxon>
        <taxon>Boletales</taxon>
        <taxon>Sclerodermatineae</taxon>
        <taxon>Pisolithaceae</taxon>
        <taxon>Pisolithus</taxon>
    </lineage>
</organism>
<sequence>MNVGRGGQSKLLDDPSRRMVNIPAPASCFVWGPLSLLLKGSWPAKLSIPSFVSAIHIDAVVVESRIVSLHLAGKRGSTATVRGHIKSITQLARHRCWGGKCDRVCPFRMECVIYMRAKNARRQVLNISHTKTLAVEVPNLSSRKSIKAPNTMCLGRTRRD</sequence>
<dbReference type="Proteomes" id="UP000054217">
    <property type="component" value="Unassembled WGS sequence"/>
</dbReference>
<dbReference type="InParanoid" id="A0A0C3NKN4"/>
<gene>
    <name evidence="1" type="ORF">M404DRAFT_726417</name>
</gene>
<accession>A0A0C3NKN4</accession>
<proteinExistence type="predicted"/>
<dbReference type="HOGENOM" id="CLU_1652874_0_0_1"/>
<evidence type="ECO:0000313" key="1">
    <source>
        <dbReference type="EMBL" id="KIO01515.1"/>
    </source>
</evidence>
<dbReference type="EMBL" id="KN831987">
    <property type="protein sequence ID" value="KIO01515.1"/>
    <property type="molecule type" value="Genomic_DNA"/>
</dbReference>